<keyword evidence="1" id="KW-0812">Transmembrane</keyword>
<evidence type="ECO:0000313" key="3">
    <source>
        <dbReference type="Proteomes" id="UP000824135"/>
    </source>
</evidence>
<reference evidence="2" key="2">
    <citation type="submission" date="2021-04" db="EMBL/GenBank/DDBJ databases">
        <authorList>
            <person name="Gilroy R."/>
        </authorList>
    </citation>
    <scope>NUCLEOTIDE SEQUENCE</scope>
    <source>
        <strain evidence="2">CHK199-9574</strain>
    </source>
</reference>
<name>A0A9D1Z8V8_9FIRM</name>
<reference evidence="2" key="1">
    <citation type="journal article" date="2021" name="PeerJ">
        <title>Extensive microbial diversity within the chicken gut microbiome revealed by metagenomics and culture.</title>
        <authorList>
            <person name="Gilroy R."/>
            <person name="Ravi A."/>
            <person name="Getino M."/>
            <person name="Pursley I."/>
            <person name="Horton D.L."/>
            <person name="Alikhan N.F."/>
            <person name="Baker D."/>
            <person name="Gharbi K."/>
            <person name="Hall N."/>
            <person name="Watson M."/>
            <person name="Adriaenssens E.M."/>
            <person name="Foster-Nyarko E."/>
            <person name="Jarju S."/>
            <person name="Secka A."/>
            <person name="Antonio M."/>
            <person name="Oren A."/>
            <person name="Chaudhuri R.R."/>
            <person name="La Ragione R."/>
            <person name="Hildebrand F."/>
            <person name="Pallen M.J."/>
        </authorList>
    </citation>
    <scope>NUCLEOTIDE SEQUENCE</scope>
    <source>
        <strain evidence="2">CHK199-9574</strain>
    </source>
</reference>
<gene>
    <name evidence="2" type="ORF">H9728_06805</name>
</gene>
<dbReference type="Proteomes" id="UP000824135">
    <property type="component" value="Unassembled WGS sequence"/>
</dbReference>
<feature type="transmembrane region" description="Helical" evidence="1">
    <location>
        <begin position="27"/>
        <end position="48"/>
    </location>
</feature>
<dbReference type="AlphaFoldDB" id="A0A9D1Z8V8"/>
<accession>A0A9D1Z8V8</accession>
<feature type="transmembrane region" description="Helical" evidence="1">
    <location>
        <begin position="272"/>
        <end position="298"/>
    </location>
</feature>
<proteinExistence type="predicted"/>
<dbReference type="EMBL" id="DXCO01000040">
    <property type="protein sequence ID" value="HIY78739.1"/>
    <property type="molecule type" value="Genomic_DNA"/>
</dbReference>
<keyword evidence="1" id="KW-0472">Membrane</keyword>
<sequence>MKQNYAELSGEELTAEHKRLHKKLMPANIVVFILSVVALVTLLIGPVLDMRMRITQEFVSDVYEQAMEESGESQPDAEEQRIMNFMFKDIDETVHISVKPIDMFKAAIASDSQETKDFLKSIISDALESMSRIGEQVLPALLSVLTIQQVGDGLPENLEEISTAEFETLVSMLQNQQLDEASLYFSTAAQNFASDQLGITLTQSDLASLQDGFDEIVARGTDENGEFSFMNVITSMGQEGSSGEEGDSANPFEDFYNQIDEMNDSDLQALKMGLTAASVAGVLLSAFCWLMLALLSLVHIFAKNKKVGMWYVKLTGLTPCLLFVILPLVALKLIPKFVSGADEAMGMVSSLGVGFGGLTIVSAVCLLLLWCVSIFWCHPIKKRIKQCKRTMTERGYKA</sequence>
<evidence type="ECO:0000256" key="1">
    <source>
        <dbReference type="SAM" id="Phobius"/>
    </source>
</evidence>
<comment type="caution">
    <text evidence="2">The sequence shown here is derived from an EMBL/GenBank/DDBJ whole genome shotgun (WGS) entry which is preliminary data.</text>
</comment>
<feature type="transmembrane region" description="Helical" evidence="1">
    <location>
        <begin position="310"/>
        <end position="331"/>
    </location>
</feature>
<keyword evidence="1" id="KW-1133">Transmembrane helix</keyword>
<organism evidence="2 3">
    <name type="scientific">Candidatus Borkfalkia excrementavium</name>
    <dbReference type="NCBI Taxonomy" id="2838505"/>
    <lineage>
        <taxon>Bacteria</taxon>
        <taxon>Bacillati</taxon>
        <taxon>Bacillota</taxon>
        <taxon>Clostridia</taxon>
        <taxon>Christensenellales</taxon>
        <taxon>Christensenellaceae</taxon>
        <taxon>Candidatus Borkfalkia</taxon>
    </lineage>
</organism>
<protein>
    <submittedName>
        <fullName evidence="2">Uncharacterized protein</fullName>
    </submittedName>
</protein>
<feature type="transmembrane region" description="Helical" evidence="1">
    <location>
        <begin position="351"/>
        <end position="376"/>
    </location>
</feature>
<evidence type="ECO:0000313" key="2">
    <source>
        <dbReference type="EMBL" id="HIY78739.1"/>
    </source>
</evidence>